<feature type="compositionally biased region" description="Basic and acidic residues" evidence="7">
    <location>
        <begin position="562"/>
        <end position="573"/>
    </location>
</feature>
<protein>
    <submittedName>
        <fullName evidence="11">Transporter, CPA2 family</fullName>
    </submittedName>
</protein>
<dbReference type="OrthoDB" id="9781411at2"/>
<feature type="transmembrane region" description="Helical" evidence="8">
    <location>
        <begin position="297"/>
        <end position="319"/>
    </location>
</feature>
<dbReference type="InterPro" id="IPR006153">
    <property type="entry name" value="Cation/H_exchanger_TM"/>
</dbReference>
<feature type="domain" description="Cation/H+ exchanger transmembrane" evidence="9">
    <location>
        <begin position="17"/>
        <end position="371"/>
    </location>
</feature>
<dbReference type="Pfam" id="PF02254">
    <property type="entry name" value="TrkA_N"/>
    <property type="match status" value="1"/>
</dbReference>
<dbReference type="AlphaFoldDB" id="A0A286GMG1"/>
<comment type="similarity">
    <text evidence="2">Belongs to the monovalent cation:proton antiporter 2 (CPA2) transporter (TC 2.A.37) family.</text>
</comment>
<dbReference type="InterPro" id="IPR036291">
    <property type="entry name" value="NAD(P)-bd_dom_sf"/>
</dbReference>
<feature type="transmembrane region" description="Helical" evidence="8">
    <location>
        <begin position="56"/>
        <end position="73"/>
    </location>
</feature>
<evidence type="ECO:0000256" key="8">
    <source>
        <dbReference type="SAM" id="Phobius"/>
    </source>
</evidence>
<feature type="transmembrane region" description="Helical" evidence="8">
    <location>
        <begin position="6"/>
        <end position="25"/>
    </location>
</feature>
<evidence type="ECO:0000259" key="9">
    <source>
        <dbReference type="Pfam" id="PF00999"/>
    </source>
</evidence>
<evidence type="ECO:0000256" key="5">
    <source>
        <dbReference type="ARBA" id="ARBA00022989"/>
    </source>
</evidence>
<reference evidence="11 12" key="1">
    <citation type="submission" date="2017-09" db="EMBL/GenBank/DDBJ databases">
        <authorList>
            <person name="Ehlers B."/>
            <person name="Leendertz F.H."/>
        </authorList>
    </citation>
    <scope>NUCLEOTIDE SEQUENCE [LARGE SCALE GENOMIC DNA]</scope>
    <source>
        <strain evidence="11 12">USBA 140</strain>
    </source>
</reference>
<keyword evidence="5 8" id="KW-1133">Transmembrane helix</keyword>
<dbReference type="Proteomes" id="UP000219621">
    <property type="component" value="Unassembled WGS sequence"/>
</dbReference>
<evidence type="ECO:0000256" key="7">
    <source>
        <dbReference type="SAM" id="MobiDB-lite"/>
    </source>
</evidence>
<dbReference type="PANTHER" id="PTHR42751:SF3">
    <property type="entry name" value="SODIUM_GLUTAMATE SYMPORTER"/>
    <property type="match status" value="1"/>
</dbReference>
<dbReference type="SUPFAM" id="SSF51735">
    <property type="entry name" value="NAD(P)-binding Rossmann-fold domains"/>
    <property type="match status" value="1"/>
</dbReference>
<proteinExistence type="inferred from homology"/>
<dbReference type="Pfam" id="PF00999">
    <property type="entry name" value="Na_H_Exchanger"/>
    <property type="match status" value="1"/>
</dbReference>
<evidence type="ECO:0000256" key="2">
    <source>
        <dbReference type="ARBA" id="ARBA00005551"/>
    </source>
</evidence>
<evidence type="ECO:0000256" key="4">
    <source>
        <dbReference type="ARBA" id="ARBA00022692"/>
    </source>
</evidence>
<keyword evidence="3" id="KW-0813">Transport</keyword>
<dbReference type="InterPro" id="IPR038770">
    <property type="entry name" value="Na+/solute_symporter_sf"/>
</dbReference>
<comment type="subcellular location">
    <subcellularLocation>
        <location evidence="1">Membrane</location>
        <topology evidence="1">Multi-pass membrane protein</topology>
    </subcellularLocation>
</comment>
<evidence type="ECO:0000259" key="10">
    <source>
        <dbReference type="Pfam" id="PF02254"/>
    </source>
</evidence>
<dbReference type="RefSeq" id="WP_097279663.1">
    <property type="nucleotide sequence ID" value="NZ_OCNJ01000005.1"/>
</dbReference>
<sequence>METVFQELSVVLLFATAVGGIGLLLKQPLIVSFIAAGILAGPSALGLVTADAHVEVLAQFGIAILLFIVGLKLDVHLIRTMGAVALTTGLGQVIFTSVFGYFICLTLGLTPLASLYVAVAITFSSTIIIVKLLSDKGEIDALHGRVALGFLIVQDIVVVLVMVVVSALGAGTAEAGAGGIALAIGAVVLKGAAMIAAVALFIRYAAQPLLDRVATSQELMVLLAVGLSVAFASGAQMLGFSMELGAFLAGVALASTSYREVVASRLNALRDFMLLFFFISLGSHMDLSTVQSQIGPAIVLSLFVLIGNPLIVLAIMGIMGYRKRTGFLAGLTVAQISEFSLIFMAMGLTLGHVAVEDVGLVTLVGVVTIGLSTYMILYSHQIYPRLEWMLGLFERRVPHREIGAEDAAAPGRADVILFGLGRYGTNIARELRQRGLSVLGVDFDPEAVRLWRQQGHAALYGDASDPDFPASLSLREDQWVITAVPAQRGGTVGADPAEILVRGLRDGGFRGRIAVTAHRAHDVTPLRKAGADVVLLPFADAAHKAVEIITSHDSGAAPAVHADPDDLRVARHA</sequence>
<evidence type="ECO:0000256" key="1">
    <source>
        <dbReference type="ARBA" id="ARBA00004141"/>
    </source>
</evidence>
<accession>A0A286GMG1</accession>
<evidence type="ECO:0000256" key="3">
    <source>
        <dbReference type="ARBA" id="ARBA00022448"/>
    </source>
</evidence>
<feature type="region of interest" description="Disordered" evidence="7">
    <location>
        <begin position="554"/>
        <end position="573"/>
    </location>
</feature>
<feature type="transmembrane region" description="Helical" evidence="8">
    <location>
        <begin position="358"/>
        <end position="377"/>
    </location>
</feature>
<dbReference type="Gene3D" id="1.20.1530.20">
    <property type="match status" value="1"/>
</dbReference>
<gene>
    <name evidence="11" type="ORF">SAMN05421508_105294</name>
</gene>
<dbReference type="EMBL" id="OCNJ01000005">
    <property type="protein sequence ID" value="SOD96376.1"/>
    <property type="molecule type" value="Genomic_DNA"/>
</dbReference>
<keyword evidence="4 8" id="KW-0812">Transmembrane</keyword>
<keyword evidence="12" id="KW-1185">Reference proteome</keyword>
<evidence type="ECO:0000313" key="12">
    <source>
        <dbReference type="Proteomes" id="UP000219621"/>
    </source>
</evidence>
<feature type="domain" description="RCK N-terminal" evidence="10">
    <location>
        <begin position="415"/>
        <end position="537"/>
    </location>
</feature>
<dbReference type="GO" id="GO:1902600">
    <property type="term" value="P:proton transmembrane transport"/>
    <property type="evidence" value="ECO:0007669"/>
    <property type="project" value="InterPro"/>
</dbReference>
<dbReference type="Gene3D" id="3.40.50.720">
    <property type="entry name" value="NAD(P)-binding Rossmann-like Domain"/>
    <property type="match status" value="1"/>
</dbReference>
<feature type="transmembrane region" description="Helical" evidence="8">
    <location>
        <begin position="218"/>
        <end position="238"/>
    </location>
</feature>
<dbReference type="PANTHER" id="PTHR42751">
    <property type="entry name" value="SODIUM/HYDROGEN EXCHANGER FAMILY/TRKA DOMAIN PROTEIN"/>
    <property type="match status" value="1"/>
</dbReference>
<feature type="transmembrane region" description="Helical" evidence="8">
    <location>
        <begin position="180"/>
        <end position="206"/>
    </location>
</feature>
<feature type="transmembrane region" description="Helical" evidence="8">
    <location>
        <begin position="30"/>
        <end position="50"/>
    </location>
</feature>
<feature type="transmembrane region" description="Helical" evidence="8">
    <location>
        <begin position="115"/>
        <end position="134"/>
    </location>
</feature>
<keyword evidence="6 8" id="KW-0472">Membrane</keyword>
<organism evidence="11 12">
    <name type="scientific">Caenispirillum bisanense</name>
    <dbReference type="NCBI Taxonomy" id="414052"/>
    <lineage>
        <taxon>Bacteria</taxon>
        <taxon>Pseudomonadati</taxon>
        <taxon>Pseudomonadota</taxon>
        <taxon>Alphaproteobacteria</taxon>
        <taxon>Rhodospirillales</taxon>
        <taxon>Novispirillaceae</taxon>
        <taxon>Caenispirillum</taxon>
    </lineage>
</organism>
<dbReference type="GO" id="GO:0016020">
    <property type="term" value="C:membrane"/>
    <property type="evidence" value="ECO:0007669"/>
    <property type="project" value="UniProtKB-SubCell"/>
</dbReference>
<dbReference type="GO" id="GO:0006813">
    <property type="term" value="P:potassium ion transport"/>
    <property type="evidence" value="ECO:0007669"/>
    <property type="project" value="InterPro"/>
</dbReference>
<dbReference type="InterPro" id="IPR003148">
    <property type="entry name" value="RCK_N"/>
</dbReference>
<evidence type="ECO:0000313" key="11">
    <source>
        <dbReference type="EMBL" id="SOD96376.1"/>
    </source>
</evidence>
<dbReference type="GO" id="GO:0015297">
    <property type="term" value="F:antiporter activity"/>
    <property type="evidence" value="ECO:0007669"/>
    <property type="project" value="InterPro"/>
</dbReference>
<feature type="transmembrane region" description="Helical" evidence="8">
    <location>
        <begin position="85"/>
        <end position="109"/>
    </location>
</feature>
<evidence type="ECO:0000256" key="6">
    <source>
        <dbReference type="ARBA" id="ARBA00023136"/>
    </source>
</evidence>
<name>A0A286GMG1_9PROT</name>
<feature type="transmembrane region" description="Helical" evidence="8">
    <location>
        <begin position="326"/>
        <end position="346"/>
    </location>
</feature>
<feature type="transmembrane region" description="Helical" evidence="8">
    <location>
        <begin position="146"/>
        <end position="168"/>
    </location>
</feature>